<protein>
    <recommendedName>
        <fullName evidence="5">Acid shock protein</fullName>
    </recommendedName>
</protein>
<keyword evidence="2" id="KW-0732">Signal</keyword>
<evidence type="ECO:0008006" key="5">
    <source>
        <dbReference type="Google" id="ProtNLM"/>
    </source>
</evidence>
<evidence type="ECO:0000256" key="1">
    <source>
        <dbReference type="SAM" id="MobiDB-lite"/>
    </source>
</evidence>
<feature type="compositionally biased region" description="Low complexity" evidence="1">
    <location>
        <begin position="51"/>
        <end position="61"/>
    </location>
</feature>
<comment type="caution">
    <text evidence="3">The sequence shown here is derived from an EMBL/GenBank/DDBJ whole genome shotgun (WGS) entry which is preliminary data.</text>
</comment>
<organism evidence="3 4">
    <name type="scientific">Mycetohabitans endofungorum</name>
    <dbReference type="NCBI Taxonomy" id="417203"/>
    <lineage>
        <taxon>Bacteria</taxon>
        <taxon>Pseudomonadati</taxon>
        <taxon>Pseudomonadota</taxon>
        <taxon>Betaproteobacteria</taxon>
        <taxon>Burkholderiales</taxon>
        <taxon>Burkholderiaceae</taxon>
        <taxon>Mycetohabitans</taxon>
    </lineage>
</organism>
<dbReference type="EMBL" id="PRDW01000001">
    <property type="protein sequence ID" value="PPB84944.1"/>
    <property type="molecule type" value="Genomic_DNA"/>
</dbReference>
<evidence type="ECO:0000256" key="2">
    <source>
        <dbReference type="SAM" id="SignalP"/>
    </source>
</evidence>
<evidence type="ECO:0000313" key="4">
    <source>
        <dbReference type="Proteomes" id="UP000243096"/>
    </source>
</evidence>
<name>A0A2P5KE12_9BURK</name>
<dbReference type="Proteomes" id="UP000243096">
    <property type="component" value="Unassembled WGS sequence"/>
</dbReference>
<evidence type="ECO:0000313" key="3">
    <source>
        <dbReference type="EMBL" id="PPB84944.1"/>
    </source>
</evidence>
<feature type="signal peptide" evidence="2">
    <location>
        <begin position="1"/>
        <end position="19"/>
    </location>
</feature>
<dbReference type="RefSeq" id="WP_104076071.1">
    <property type="nucleotide sequence ID" value="NZ_CP062178.1"/>
</dbReference>
<sequence length="61" mass="6070">MNKLIAALIAGLFATAAFAQSSAPEASAPAAALKTEAHKRAHTSHKKVAKKAPAASEAASS</sequence>
<reference evidence="3 4" key="1">
    <citation type="submission" date="2018-01" db="EMBL/GenBank/DDBJ databases">
        <title>Genomic Encyclopedia of Type Strains, Phase III (KMG-III): the genomes of soil and plant-associated and newly described type strains.</title>
        <authorList>
            <person name="Whitman W."/>
        </authorList>
    </citation>
    <scope>NUCLEOTIDE SEQUENCE [LARGE SCALE GENOMIC DNA]</scope>
    <source>
        <strain evidence="3 4">HKI456</strain>
    </source>
</reference>
<feature type="compositionally biased region" description="Basic residues" evidence="1">
    <location>
        <begin position="37"/>
        <end position="50"/>
    </location>
</feature>
<proteinExistence type="predicted"/>
<feature type="region of interest" description="Disordered" evidence="1">
    <location>
        <begin position="27"/>
        <end position="61"/>
    </location>
</feature>
<gene>
    <name evidence="3" type="ORF">B0O95_10125</name>
</gene>
<feature type="chain" id="PRO_5015163839" description="Acid shock protein" evidence="2">
    <location>
        <begin position="20"/>
        <end position="61"/>
    </location>
</feature>
<dbReference type="AlphaFoldDB" id="A0A2P5KE12"/>
<keyword evidence="4" id="KW-1185">Reference proteome</keyword>
<accession>A0A2P5KE12</accession>